<evidence type="ECO:0000256" key="7">
    <source>
        <dbReference type="ARBA" id="ARBA00022763"/>
    </source>
</evidence>
<evidence type="ECO:0000313" key="14">
    <source>
        <dbReference type="Proteomes" id="UP000757890"/>
    </source>
</evidence>
<dbReference type="GO" id="GO:0004844">
    <property type="term" value="F:uracil DNA N-glycosylase activity"/>
    <property type="evidence" value="ECO:0007669"/>
    <property type="project" value="UniProtKB-EC"/>
</dbReference>
<dbReference type="Gene3D" id="3.40.470.10">
    <property type="entry name" value="Uracil-DNA glycosylase-like domain"/>
    <property type="match status" value="1"/>
</dbReference>
<evidence type="ECO:0000259" key="12">
    <source>
        <dbReference type="SMART" id="SM00986"/>
    </source>
</evidence>
<dbReference type="InterPro" id="IPR005273">
    <property type="entry name" value="Ura-DNA_glyco_family4"/>
</dbReference>
<dbReference type="Pfam" id="PF03167">
    <property type="entry name" value="UDG"/>
    <property type="match status" value="1"/>
</dbReference>
<evidence type="ECO:0000256" key="5">
    <source>
        <dbReference type="ARBA" id="ARBA00022485"/>
    </source>
</evidence>
<dbReference type="EMBL" id="JABZMK010000025">
    <property type="protein sequence ID" value="MBF1129452.1"/>
    <property type="molecule type" value="Genomic_DNA"/>
</dbReference>
<reference evidence="13" key="1">
    <citation type="submission" date="2020-04" db="EMBL/GenBank/DDBJ databases">
        <title>Deep metagenomics examines the oral microbiome during advanced dental caries in children, revealing novel taxa and co-occurrences with host molecules.</title>
        <authorList>
            <person name="Baker J.L."/>
            <person name="Morton J.T."/>
            <person name="Dinis M."/>
            <person name="Alvarez R."/>
            <person name="Tran N.C."/>
            <person name="Knight R."/>
            <person name="Edlund A."/>
        </authorList>
    </citation>
    <scope>NUCLEOTIDE SEQUENCE</scope>
    <source>
        <strain evidence="13">JCVI_32_bin.14</strain>
    </source>
</reference>
<evidence type="ECO:0000256" key="3">
    <source>
        <dbReference type="ARBA" id="ARBA00012030"/>
    </source>
</evidence>
<sequence length="248" mass="27731">MDLWGNEDEDEYRARKRAEIFSSSYHFENYGMLENAIHRCRLCPLCDEGGRGPVLSTGPVDAPLMIVGEGPGGVEDEYGGPLVGPSGQLLDKALLSVGITRDHVYVTNIVKCRPRGNRTPTIAEGNECGRRWLAEEIRLLQPKVIIALGKVALRFFLGHDAGIIRSRGHWIDYKGIPVMPTFHPAYLLRQTGEGLKEAKWQVYYDLKAAKDRAAEAVPGWVWKSDTPPDLLEELKEVREKRMGISSAF</sequence>
<dbReference type="AlphaFoldDB" id="A0A930FR71"/>
<evidence type="ECO:0000256" key="6">
    <source>
        <dbReference type="ARBA" id="ARBA00022723"/>
    </source>
</evidence>
<dbReference type="SMART" id="SM00986">
    <property type="entry name" value="UDG"/>
    <property type="match status" value="1"/>
</dbReference>
<dbReference type="GO" id="GO:0006281">
    <property type="term" value="P:DNA repair"/>
    <property type="evidence" value="ECO:0007669"/>
    <property type="project" value="UniProtKB-KW"/>
</dbReference>
<protein>
    <recommendedName>
        <fullName evidence="4">Type-4 uracil-DNA glycosylase</fullName>
        <ecNumber evidence="3">3.2.2.27</ecNumber>
    </recommendedName>
</protein>
<evidence type="ECO:0000256" key="1">
    <source>
        <dbReference type="ARBA" id="ARBA00001400"/>
    </source>
</evidence>
<feature type="domain" description="Uracil-DNA glycosylase-like" evidence="12">
    <location>
        <begin position="55"/>
        <end position="204"/>
    </location>
</feature>
<gene>
    <name evidence="13" type="ORF">HXL70_05330</name>
</gene>
<evidence type="ECO:0000256" key="8">
    <source>
        <dbReference type="ARBA" id="ARBA00022801"/>
    </source>
</evidence>
<dbReference type="RefSeq" id="WP_227137378.1">
    <property type="nucleotide sequence ID" value="NZ_CATVTA010000015.1"/>
</dbReference>
<comment type="caution">
    <text evidence="13">The sequence shown here is derived from an EMBL/GenBank/DDBJ whole genome shotgun (WGS) entry which is preliminary data.</text>
</comment>
<evidence type="ECO:0000256" key="9">
    <source>
        <dbReference type="ARBA" id="ARBA00023004"/>
    </source>
</evidence>
<keyword evidence="9" id="KW-0408">Iron</keyword>
<evidence type="ECO:0000256" key="10">
    <source>
        <dbReference type="ARBA" id="ARBA00023014"/>
    </source>
</evidence>
<dbReference type="SMART" id="SM00987">
    <property type="entry name" value="UreE_C"/>
    <property type="match status" value="1"/>
</dbReference>
<dbReference type="SUPFAM" id="SSF52141">
    <property type="entry name" value="Uracil-DNA glycosylase-like"/>
    <property type="match status" value="1"/>
</dbReference>
<dbReference type="Proteomes" id="UP000757890">
    <property type="component" value="Unassembled WGS sequence"/>
</dbReference>
<proteinExistence type="inferred from homology"/>
<keyword evidence="7" id="KW-0227">DNA damage</keyword>
<keyword evidence="6" id="KW-0479">Metal-binding</keyword>
<organism evidence="13 14">
    <name type="scientific">Dialister invisus</name>
    <dbReference type="NCBI Taxonomy" id="218538"/>
    <lineage>
        <taxon>Bacteria</taxon>
        <taxon>Bacillati</taxon>
        <taxon>Bacillota</taxon>
        <taxon>Negativicutes</taxon>
        <taxon>Veillonellales</taxon>
        <taxon>Veillonellaceae</taxon>
        <taxon>Dialister</taxon>
    </lineage>
</organism>
<dbReference type="InterPro" id="IPR005122">
    <property type="entry name" value="Uracil-DNA_glycosylase-like"/>
</dbReference>
<keyword evidence="10" id="KW-0411">Iron-sulfur</keyword>
<evidence type="ECO:0000256" key="11">
    <source>
        <dbReference type="ARBA" id="ARBA00023204"/>
    </source>
</evidence>
<dbReference type="InterPro" id="IPR036895">
    <property type="entry name" value="Uracil-DNA_glycosylase-like_sf"/>
</dbReference>
<dbReference type="GO" id="GO:0051539">
    <property type="term" value="F:4 iron, 4 sulfur cluster binding"/>
    <property type="evidence" value="ECO:0007669"/>
    <property type="project" value="UniProtKB-KW"/>
</dbReference>
<evidence type="ECO:0000256" key="4">
    <source>
        <dbReference type="ARBA" id="ARBA00019403"/>
    </source>
</evidence>
<keyword evidence="11" id="KW-0234">DNA repair</keyword>
<comment type="similarity">
    <text evidence="2">Belongs to the uracil-DNA glycosylase (UDG) superfamily. Type 4 (UDGa) family.</text>
</comment>
<dbReference type="EC" id="3.2.2.27" evidence="3"/>
<evidence type="ECO:0000313" key="13">
    <source>
        <dbReference type="EMBL" id="MBF1129452.1"/>
    </source>
</evidence>
<dbReference type="PANTHER" id="PTHR33693">
    <property type="entry name" value="TYPE-5 URACIL-DNA GLYCOSYLASE"/>
    <property type="match status" value="1"/>
</dbReference>
<comment type="catalytic activity">
    <reaction evidence="1">
        <text>Hydrolyzes single-stranded DNA or mismatched double-stranded DNA and polynucleotides, releasing free uracil.</text>
        <dbReference type="EC" id="3.2.2.27"/>
    </reaction>
</comment>
<dbReference type="PANTHER" id="PTHR33693:SF1">
    <property type="entry name" value="TYPE-4 URACIL-DNA GLYCOSYLASE"/>
    <property type="match status" value="1"/>
</dbReference>
<dbReference type="NCBIfam" id="TIGR00758">
    <property type="entry name" value="UDG_fam4"/>
    <property type="match status" value="1"/>
</dbReference>
<dbReference type="InterPro" id="IPR051536">
    <property type="entry name" value="UDG_Type-4/5"/>
</dbReference>
<keyword evidence="8" id="KW-0378">Hydrolase</keyword>
<keyword evidence="5" id="KW-0004">4Fe-4S</keyword>
<evidence type="ECO:0000256" key="2">
    <source>
        <dbReference type="ARBA" id="ARBA00006521"/>
    </source>
</evidence>
<name>A0A930FR71_9FIRM</name>
<dbReference type="GO" id="GO:0046872">
    <property type="term" value="F:metal ion binding"/>
    <property type="evidence" value="ECO:0007669"/>
    <property type="project" value="UniProtKB-KW"/>
</dbReference>
<accession>A0A930FR71</accession>
<dbReference type="CDD" id="cd10030">
    <property type="entry name" value="UDG-F4_TTUDGA_SPO1dp_like"/>
    <property type="match status" value="1"/>
</dbReference>